<evidence type="ECO:0000313" key="3">
    <source>
        <dbReference type="Proteomes" id="UP000245216"/>
    </source>
</evidence>
<keyword evidence="1" id="KW-0812">Transmembrane</keyword>
<feature type="transmembrane region" description="Helical" evidence="1">
    <location>
        <begin position="264"/>
        <end position="285"/>
    </location>
</feature>
<feature type="transmembrane region" description="Helical" evidence="1">
    <location>
        <begin position="145"/>
        <end position="166"/>
    </location>
</feature>
<feature type="transmembrane region" description="Helical" evidence="1">
    <location>
        <begin position="354"/>
        <end position="374"/>
    </location>
</feature>
<evidence type="ECO:0000256" key="1">
    <source>
        <dbReference type="SAM" id="Phobius"/>
    </source>
</evidence>
<dbReference type="AlphaFoldDB" id="A0A2U2BHE5"/>
<sequence>MTPLTASPASTRPEWRAFLELGFRPLYLLATLWGAASIALWLYTPGWLSNTAIPSLYWHAHEMLWAFIGTIAVGFLLTASATWTGQPTLRGPSLGALCLIWILARFSLLLPNGLIAALILDALFFVIAAAELARVILIARNKRNYGIPLAMLALGLSHALFMYSLMQGQDPMPYFYSGFWTMGLITLLIARRIIPFFAMRALPGLSLPAQTRSGHWQMGLSAIAIALSLSPWRLPLAIVLAALGLIACFQWVRWKPWASRNTPLLWILYLGYAGLAIGLLSAAAYEAGWILRAAWPVHIVGLAGFSVMIIGMLTRTALGHLGRPLRATPKVVLGYGLLIAACVLRLLALVPSSWSLPLLHAAGLCWILAMLNYLHQFAPMLIRPRLN</sequence>
<feature type="transmembrane region" description="Helical" evidence="1">
    <location>
        <begin position="172"/>
        <end position="194"/>
    </location>
</feature>
<feature type="transmembrane region" description="Helical" evidence="1">
    <location>
        <begin position="297"/>
        <end position="318"/>
    </location>
</feature>
<dbReference type="EMBL" id="QEXO01000004">
    <property type="protein sequence ID" value="PWE13412.1"/>
    <property type="molecule type" value="Genomic_DNA"/>
</dbReference>
<accession>A0A2U2BHE5</accession>
<reference evidence="2 3" key="2">
    <citation type="submission" date="2018-05" db="EMBL/GenBank/DDBJ databases">
        <authorList>
            <person name="Lanie J.A."/>
            <person name="Ng W.-L."/>
            <person name="Kazmierczak K.M."/>
            <person name="Andrzejewski T.M."/>
            <person name="Davidsen T.M."/>
            <person name="Wayne K.J."/>
            <person name="Tettelin H."/>
            <person name="Glass J.I."/>
            <person name="Rusch D."/>
            <person name="Podicherti R."/>
            <person name="Tsui H.-C.T."/>
            <person name="Winkler M.E."/>
        </authorList>
    </citation>
    <scope>NUCLEOTIDE SEQUENCE [LARGE SCALE GENOMIC DNA]</scope>
    <source>
        <strain evidence="2 3">YBY</strain>
    </source>
</reference>
<dbReference type="Pfam" id="PF05940">
    <property type="entry name" value="NnrS"/>
    <property type="match status" value="1"/>
</dbReference>
<dbReference type="STRING" id="511.UZ73_17615"/>
<name>A0A2U2BHE5_ALCFA</name>
<gene>
    <name evidence="2" type="ORF">DF183_16535</name>
</gene>
<evidence type="ECO:0000313" key="2">
    <source>
        <dbReference type="EMBL" id="PWE13412.1"/>
    </source>
</evidence>
<feature type="transmembrane region" description="Helical" evidence="1">
    <location>
        <begin position="330"/>
        <end position="348"/>
    </location>
</feature>
<protein>
    <submittedName>
        <fullName evidence="2">NnrS family protein</fullName>
    </submittedName>
</protein>
<dbReference type="Proteomes" id="UP000245216">
    <property type="component" value="Unassembled WGS sequence"/>
</dbReference>
<feature type="transmembrane region" description="Helical" evidence="1">
    <location>
        <begin position="63"/>
        <end position="84"/>
    </location>
</feature>
<dbReference type="RefSeq" id="WP_109089646.1">
    <property type="nucleotide sequence ID" value="NZ_QEXO01000004.1"/>
</dbReference>
<reference evidence="2 3" key="1">
    <citation type="submission" date="2018-05" db="EMBL/GenBank/DDBJ databases">
        <title>Genome Sequence of an Efficient Indole-Degrading Bacterium, Alcaligenes sp.YBY.</title>
        <authorList>
            <person name="Yang B."/>
        </authorList>
    </citation>
    <scope>NUCLEOTIDE SEQUENCE [LARGE SCALE GENOMIC DNA]</scope>
    <source>
        <strain evidence="2 3">YBY</strain>
    </source>
</reference>
<keyword evidence="1" id="KW-0472">Membrane</keyword>
<feature type="transmembrane region" description="Helical" evidence="1">
    <location>
        <begin position="21"/>
        <end position="43"/>
    </location>
</feature>
<feature type="transmembrane region" description="Helical" evidence="1">
    <location>
        <begin position="236"/>
        <end position="252"/>
    </location>
</feature>
<comment type="caution">
    <text evidence="2">The sequence shown here is derived from an EMBL/GenBank/DDBJ whole genome shotgun (WGS) entry which is preliminary data.</text>
</comment>
<proteinExistence type="predicted"/>
<feature type="transmembrane region" description="Helical" evidence="1">
    <location>
        <begin position="114"/>
        <end position="133"/>
    </location>
</feature>
<keyword evidence="1" id="KW-1133">Transmembrane helix</keyword>
<dbReference type="InterPro" id="IPR010266">
    <property type="entry name" value="NnrS"/>
</dbReference>
<organism evidence="2 3">
    <name type="scientific">Alcaligenes faecalis</name>
    <dbReference type="NCBI Taxonomy" id="511"/>
    <lineage>
        <taxon>Bacteria</taxon>
        <taxon>Pseudomonadati</taxon>
        <taxon>Pseudomonadota</taxon>
        <taxon>Betaproteobacteria</taxon>
        <taxon>Burkholderiales</taxon>
        <taxon>Alcaligenaceae</taxon>
        <taxon>Alcaligenes</taxon>
    </lineage>
</organism>